<comment type="similarity">
    <text evidence="1 6">Belongs to the glycosyl hydrolase 43 family.</text>
</comment>
<feature type="active site" description="Proton acceptor" evidence="4">
    <location>
        <position position="48"/>
    </location>
</feature>
<feature type="site" description="Important for catalytic activity, responsible for pKa modulation of the active site Glu and correct orientation of both the proton donor and substrate" evidence="5">
    <location>
        <position position="156"/>
    </location>
</feature>
<dbReference type="GO" id="GO:0004553">
    <property type="term" value="F:hydrolase activity, hydrolyzing O-glycosyl compounds"/>
    <property type="evidence" value="ECO:0007669"/>
    <property type="project" value="InterPro"/>
</dbReference>
<dbReference type="SUPFAM" id="SSF49899">
    <property type="entry name" value="Concanavalin A-like lectins/glucanases"/>
    <property type="match status" value="1"/>
</dbReference>
<keyword evidence="3 6" id="KW-0326">Glycosidase</keyword>
<feature type="signal peptide" evidence="7">
    <location>
        <begin position="1"/>
        <end position="23"/>
    </location>
</feature>
<evidence type="ECO:0000256" key="1">
    <source>
        <dbReference type="ARBA" id="ARBA00009865"/>
    </source>
</evidence>
<dbReference type="AlphaFoldDB" id="A0A2S6I1F5"/>
<evidence type="ECO:0000256" key="7">
    <source>
        <dbReference type="SAM" id="SignalP"/>
    </source>
</evidence>
<evidence type="ECO:0000256" key="4">
    <source>
        <dbReference type="PIRSR" id="PIRSR606710-1"/>
    </source>
</evidence>
<feature type="chain" id="PRO_5015410384" evidence="7">
    <location>
        <begin position="24"/>
        <end position="557"/>
    </location>
</feature>
<dbReference type="PANTHER" id="PTHR42812:SF12">
    <property type="entry name" value="BETA-XYLOSIDASE-RELATED"/>
    <property type="match status" value="1"/>
</dbReference>
<dbReference type="InterPro" id="IPR051795">
    <property type="entry name" value="Glycosyl_Hydrlase_43"/>
</dbReference>
<dbReference type="InterPro" id="IPR006710">
    <property type="entry name" value="Glyco_hydro_43"/>
</dbReference>
<protein>
    <submittedName>
        <fullName evidence="9">Alpha-N-arabinofuranosidase</fullName>
    </submittedName>
</protein>
<keyword evidence="7" id="KW-0732">Signal</keyword>
<dbReference type="InterPro" id="IPR013320">
    <property type="entry name" value="ConA-like_dom_sf"/>
</dbReference>
<evidence type="ECO:0000256" key="6">
    <source>
        <dbReference type="RuleBase" id="RU361187"/>
    </source>
</evidence>
<name>A0A2S6I1F5_9BACT</name>
<dbReference type="Gene3D" id="2.60.120.200">
    <property type="match status" value="1"/>
</dbReference>
<proteinExistence type="inferred from homology"/>
<evidence type="ECO:0000313" key="9">
    <source>
        <dbReference type="EMBL" id="PPK84799.1"/>
    </source>
</evidence>
<dbReference type="RefSeq" id="WP_211295307.1">
    <property type="nucleotide sequence ID" value="NZ_PTJC01000007.1"/>
</dbReference>
<dbReference type="Proteomes" id="UP000237662">
    <property type="component" value="Unassembled WGS sequence"/>
</dbReference>
<evidence type="ECO:0000256" key="3">
    <source>
        <dbReference type="ARBA" id="ARBA00023295"/>
    </source>
</evidence>
<dbReference type="SUPFAM" id="SSF75005">
    <property type="entry name" value="Arabinanase/levansucrase/invertase"/>
    <property type="match status" value="1"/>
</dbReference>
<dbReference type="PROSITE" id="PS51257">
    <property type="entry name" value="PROKAR_LIPOPROTEIN"/>
    <property type="match status" value="1"/>
</dbReference>
<evidence type="ECO:0000259" key="8">
    <source>
        <dbReference type="Pfam" id="PF17851"/>
    </source>
</evidence>
<dbReference type="PANTHER" id="PTHR42812">
    <property type="entry name" value="BETA-XYLOSIDASE"/>
    <property type="match status" value="1"/>
</dbReference>
<accession>A0A2S6I1F5</accession>
<evidence type="ECO:0000256" key="5">
    <source>
        <dbReference type="PIRSR" id="PIRSR606710-2"/>
    </source>
</evidence>
<keyword evidence="2 6" id="KW-0378">Hydrolase</keyword>
<comment type="caution">
    <text evidence="9">The sequence shown here is derived from an EMBL/GenBank/DDBJ whole genome shotgun (WGS) entry which is preliminary data.</text>
</comment>
<sequence length="557" mass="62832">MTPRFFLLISLMAACLVGCQRTAEPGAETSAPTDGTFQNPILAGFNPDPSICRVGEDYYLTTSTFGYFPGLPILHSKDLVNWEQIGAVLDTNQQMNLDEQRITRGFFAPAITHHDGWFYVICTLIDGYGNFVSRTQDPAGPWSDPIWLPELNGGIDPSLFFDDDRVYVVYNLGPPNNEPLYSGHRTIRMRELDPNTFKPIGEERLLVNGGSDISQEPVWIEAPHIYKTKGYYYLMCAEGGTAYNHSEVVFRAKNLTDDFVPYENNPIITARTLDPDRPNPITTVGHADMVELPSGEWWAVFLACRPYEGNHFNTGRETFLAPVEWTEDGWPVINPDFEAVQYEYPLPNTGATSPSPVPLNGEFTYRIDFDEPLDNRWMFLRNVRRPWYELNTEVGNVALELRPEAIDIRDNPSLMLRRQTHLNGSFATHLDFTPESANEQAGVVILQSETHYYFVNKTVDQLRLLKQTENGQEVLAEVPYTDEGVHLKVEAHEDVYNFLYSENGETYDSLADGVDAKYLSTETAGGFTGCMYGLYATARGESSSNSAVFDYVEIVNE</sequence>
<evidence type="ECO:0000256" key="2">
    <source>
        <dbReference type="ARBA" id="ARBA00022801"/>
    </source>
</evidence>
<dbReference type="Gene3D" id="2.115.10.20">
    <property type="entry name" value="Glycosyl hydrolase domain, family 43"/>
    <property type="match status" value="1"/>
</dbReference>
<feature type="active site" description="Proton donor" evidence="4">
    <location>
        <position position="221"/>
    </location>
</feature>
<dbReference type="CDD" id="cd18617">
    <property type="entry name" value="GH43_XynB-like"/>
    <property type="match status" value="1"/>
</dbReference>
<feature type="domain" description="Beta-xylosidase C-terminal Concanavalin A-like" evidence="8">
    <location>
        <begin position="367"/>
        <end position="553"/>
    </location>
</feature>
<dbReference type="Pfam" id="PF17851">
    <property type="entry name" value="GH43_C2"/>
    <property type="match status" value="1"/>
</dbReference>
<reference evidence="9 10" key="1">
    <citation type="submission" date="2018-02" db="EMBL/GenBank/DDBJ databases">
        <title>Genomic Encyclopedia of Archaeal and Bacterial Type Strains, Phase II (KMG-II): from individual species to whole genera.</title>
        <authorList>
            <person name="Goeker M."/>
        </authorList>
    </citation>
    <scope>NUCLEOTIDE SEQUENCE [LARGE SCALE GENOMIC DNA]</scope>
    <source>
        <strain evidence="9 10">DSM 29526</strain>
    </source>
</reference>
<dbReference type="Pfam" id="PF04616">
    <property type="entry name" value="Glyco_hydro_43"/>
    <property type="match status" value="1"/>
</dbReference>
<gene>
    <name evidence="9" type="ORF">CLV84_3963</name>
</gene>
<dbReference type="GO" id="GO:0005975">
    <property type="term" value="P:carbohydrate metabolic process"/>
    <property type="evidence" value="ECO:0007669"/>
    <property type="project" value="InterPro"/>
</dbReference>
<dbReference type="InterPro" id="IPR041542">
    <property type="entry name" value="GH43_C2"/>
</dbReference>
<evidence type="ECO:0000313" key="10">
    <source>
        <dbReference type="Proteomes" id="UP000237662"/>
    </source>
</evidence>
<organism evidence="9 10">
    <name type="scientific">Neolewinella xylanilytica</name>
    <dbReference type="NCBI Taxonomy" id="1514080"/>
    <lineage>
        <taxon>Bacteria</taxon>
        <taxon>Pseudomonadati</taxon>
        <taxon>Bacteroidota</taxon>
        <taxon>Saprospiria</taxon>
        <taxon>Saprospirales</taxon>
        <taxon>Lewinellaceae</taxon>
        <taxon>Neolewinella</taxon>
    </lineage>
</organism>
<dbReference type="InterPro" id="IPR023296">
    <property type="entry name" value="Glyco_hydro_beta-prop_sf"/>
</dbReference>
<dbReference type="EMBL" id="PTJC01000007">
    <property type="protein sequence ID" value="PPK84799.1"/>
    <property type="molecule type" value="Genomic_DNA"/>
</dbReference>
<keyword evidence="10" id="KW-1185">Reference proteome</keyword>